<protein>
    <recommendedName>
        <fullName evidence="2">protein-tyrosine-phosphatase</fullName>
        <ecNumber evidence="2">3.1.3.48</ecNumber>
    </recommendedName>
</protein>
<keyword evidence="4" id="KW-0378">Hydrolase</keyword>
<keyword evidence="11" id="KW-1185">Reference proteome</keyword>
<dbReference type="PROSITE" id="PS50056">
    <property type="entry name" value="TYR_PHOSPHATASE_2"/>
    <property type="match status" value="1"/>
</dbReference>
<feature type="region of interest" description="Disordered" evidence="7">
    <location>
        <begin position="438"/>
        <end position="462"/>
    </location>
</feature>
<accession>A0ABS7FCH1</accession>
<dbReference type="InterPro" id="IPR003546">
    <property type="entry name" value="Tyr_Pase_SptP/YopH"/>
</dbReference>
<dbReference type="PROSITE" id="PS50055">
    <property type="entry name" value="TYR_PHOSPHATASE_PTP"/>
    <property type="match status" value="1"/>
</dbReference>
<evidence type="ECO:0000313" key="11">
    <source>
        <dbReference type="Proteomes" id="UP000711178"/>
    </source>
</evidence>
<dbReference type="InterPro" id="IPR000242">
    <property type="entry name" value="PTP_cat"/>
</dbReference>
<dbReference type="PROSITE" id="PS00383">
    <property type="entry name" value="TYR_PHOSPHATASE_1"/>
    <property type="match status" value="1"/>
</dbReference>
<dbReference type="InterPro" id="IPR050348">
    <property type="entry name" value="Protein-Tyr_Phosphatase"/>
</dbReference>
<feature type="region of interest" description="Disordered" evidence="7">
    <location>
        <begin position="88"/>
        <end position="131"/>
    </location>
</feature>
<dbReference type="Gene3D" id="3.90.190.10">
    <property type="entry name" value="Protein tyrosine phosphatase superfamily"/>
    <property type="match status" value="1"/>
</dbReference>
<dbReference type="PRINTS" id="PR01371">
    <property type="entry name" value="BACYPHPHTASE"/>
</dbReference>
<sequence>MSTIHTGIHMIRPNLSQLNELGAGLQADSARIGIRKDGSLVVYTGRSYLLHPDQTRRAQQFLRQNHLLEPQERPRDIRLLDLVTRLNTRANSHTRPSPQDLAQRTDAGAKPHLRWADQQPPRQEAASLSQRRGLQHLKLAPQPAAAPANPQAALARALGSSDNRVGLFSQLQQQAGPAASGAAFINDLAGARFRDIPTAAATLVRAPDGAQLPANRVQVGGANVAIASQYPTAGQLESYFGMLAANRTPVLVVLASDHDIAKSQGGGNPLPPYFSQSGQYGKVAVSAREGSHSQLAGGLEVRAYQLAVQDGGGKKISIPVLHVPNWADFGAQGPVALKALAEHVNAVKEKQIGVYQRGNSSALNDPDKLLPVIHCRAGVGRTGQLIAATELLKPGASSLESIVGDMRRSRNHLMVQTAEQLNTLADLAQQQGRAVVASQPAAAGNQPIYANTAPPLPPRHPR</sequence>
<dbReference type="InterPro" id="IPR000387">
    <property type="entry name" value="Tyr_Pase_dom"/>
</dbReference>
<dbReference type="GeneID" id="89687438"/>
<dbReference type="Proteomes" id="UP000711178">
    <property type="component" value="Unassembled WGS sequence"/>
</dbReference>
<feature type="domain" description="Tyrosine specific protein phosphatases" evidence="9">
    <location>
        <begin position="338"/>
        <end position="421"/>
    </location>
</feature>
<name>A0ABS7FCH1_9NEIS</name>
<dbReference type="PRINTS" id="PR00700">
    <property type="entry name" value="PRTYPHPHTASE"/>
</dbReference>
<feature type="domain" description="Tyrosine-protein phosphatase" evidence="8">
    <location>
        <begin position="226"/>
        <end position="431"/>
    </location>
</feature>
<evidence type="ECO:0000256" key="6">
    <source>
        <dbReference type="ARBA" id="ARBA00023026"/>
    </source>
</evidence>
<keyword evidence="5" id="KW-0904">Protein phosphatase</keyword>
<evidence type="ECO:0000256" key="4">
    <source>
        <dbReference type="ARBA" id="ARBA00022801"/>
    </source>
</evidence>
<organism evidence="10 11">
    <name type="scientific">Chromobacterium subtsugae</name>
    <dbReference type="NCBI Taxonomy" id="251747"/>
    <lineage>
        <taxon>Bacteria</taxon>
        <taxon>Pseudomonadati</taxon>
        <taxon>Pseudomonadota</taxon>
        <taxon>Betaproteobacteria</taxon>
        <taxon>Neisseriales</taxon>
        <taxon>Chromobacteriaceae</taxon>
        <taxon>Chromobacterium</taxon>
    </lineage>
</organism>
<dbReference type="InterPro" id="IPR029021">
    <property type="entry name" value="Prot-tyrosine_phosphatase-like"/>
</dbReference>
<dbReference type="RefSeq" id="WP_052258388.1">
    <property type="nucleotide sequence ID" value="NZ_CP142381.1"/>
</dbReference>
<gene>
    <name evidence="10" type="ORF">KIF53_09055</name>
</gene>
<evidence type="ECO:0000256" key="5">
    <source>
        <dbReference type="ARBA" id="ARBA00022912"/>
    </source>
</evidence>
<evidence type="ECO:0000256" key="1">
    <source>
        <dbReference type="ARBA" id="ARBA00004613"/>
    </source>
</evidence>
<comment type="subcellular location">
    <subcellularLocation>
        <location evidence="1">Secreted</location>
    </subcellularLocation>
</comment>
<evidence type="ECO:0000259" key="9">
    <source>
        <dbReference type="PROSITE" id="PS50056"/>
    </source>
</evidence>
<dbReference type="PANTHER" id="PTHR19134:SF449">
    <property type="entry name" value="TYROSINE-PROTEIN PHOSPHATASE 1"/>
    <property type="match status" value="1"/>
</dbReference>
<dbReference type="EC" id="3.1.3.48" evidence="2"/>
<keyword evidence="6" id="KW-0843">Virulence</keyword>
<dbReference type="SMART" id="SM00194">
    <property type="entry name" value="PTPc"/>
    <property type="match status" value="1"/>
</dbReference>
<reference evidence="10 11" key="1">
    <citation type="submission" date="2021-05" db="EMBL/GenBank/DDBJ databases">
        <title>Draft Whole Genome Sequencing Of Biosensor Chromobacterium violaceum Strain CV026 Reveals A Regulatory RNA In Chromobacterium violaceum Phenotype Regulatory Network.</title>
        <authorList>
            <person name="Hong K.W."/>
            <person name="Chan K.G."/>
            <person name="Chang C.-Y."/>
        </authorList>
    </citation>
    <scope>NUCLEOTIDE SEQUENCE [LARGE SCALE GENOMIC DNA]</scope>
    <source>
        <strain evidence="10 11">ATCC 31532</strain>
    </source>
</reference>
<dbReference type="SMART" id="SM00404">
    <property type="entry name" value="PTPc_motif"/>
    <property type="match status" value="1"/>
</dbReference>
<dbReference type="InterPro" id="IPR003595">
    <property type="entry name" value="Tyr_Pase_cat"/>
</dbReference>
<evidence type="ECO:0000256" key="2">
    <source>
        <dbReference type="ARBA" id="ARBA00013064"/>
    </source>
</evidence>
<dbReference type="PANTHER" id="PTHR19134">
    <property type="entry name" value="RECEPTOR-TYPE TYROSINE-PROTEIN PHOSPHATASE"/>
    <property type="match status" value="1"/>
</dbReference>
<dbReference type="Pfam" id="PF00102">
    <property type="entry name" value="Y_phosphatase"/>
    <property type="match status" value="1"/>
</dbReference>
<evidence type="ECO:0000259" key="8">
    <source>
        <dbReference type="PROSITE" id="PS50055"/>
    </source>
</evidence>
<evidence type="ECO:0000313" key="10">
    <source>
        <dbReference type="EMBL" id="MBW8287772.1"/>
    </source>
</evidence>
<comment type="caution">
    <text evidence="10">The sequence shown here is derived from an EMBL/GenBank/DDBJ whole genome shotgun (WGS) entry which is preliminary data.</text>
</comment>
<feature type="compositionally biased region" description="Polar residues" evidence="7">
    <location>
        <begin position="88"/>
        <end position="102"/>
    </location>
</feature>
<evidence type="ECO:0000256" key="3">
    <source>
        <dbReference type="ARBA" id="ARBA00022525"/>
    </source>
</evidence>
<keyword evidence="3" id="KW-0964">Secreted</keyword>
<proteinExistence type="predicted"/>
<evidence type="ECO:0000256" key="7">
    <source>
        <dbReference type="SAM" id="MobiDB-lite"/>
    </source>
</evidence>
<dbReference type="InterPro" id="IPR016130">
    <property type="entry name" value="Tyr_Pase_AS"/>
</dbReference>
<dbReference type="SUPFAM" id="SSF52799">
    <property type="entry name" value="(Phosphotyrosine protein) phosphatases II"/>
    <property type="match status" value="1"/>
</dbReference>
<dbReference type="EMBL" id="JAHDTB010000006">
    <property type="protein sequence ID" value="MBW8287772.1"/>
    <property type="molecule type" value="Genomic_DNA"/>
</dbReference>